<dbReference type="PANTHER" id="PTHR11654">
    <property type="entry name" value="OLIGOPEPTIDE TRANSPORTER-RELATED"/>
    <property type="match status" value="1"/>
</dbReference>
<evidence type="ECO:0000256" key="5">
    <source>
        <dbReference type="ARBA" id="ARBA00023136"/>
    </source>
</evidence>
<name>A0A087HHN2_ARAAL</name>
<proteinExistence type="inferred from homology"/>
<dbReference type="Pfam" id="PF00854">
    <property type="entry name" value="PTR2"/>
    <property type="match status" value="1"/>
</dbReference>
<protein>
    <submittedName>
        <fullName evidence="6">Uncharacterized protein</fullName>
    </submittedName>
</protein>
<dbReference type="GO" id="GO:0016020">
    <property type="term" value="C:membrane"/>
    <property type="evidence" value="ECO:0007669"/>
    <property type="project" value="UniProtKB-SubCell"/>
</dbReference>
<dbReference type="InterPro" id="IPR036259">
    <property type="entry name" value="MFS_trans_sf"/>
</dbReference>
<keyword evidence="5" id="KW-0472">Membrane</keyword>
<dbReference type="EMBL" id="CM002870">
    <property type="protein sequence ID" value="KFK41634.1"/>
    <property type="molecule type" value="Genomic_DNA"/>
</dbReference>
<dbReference type="OrthoDB" id="8904098at2759"/>
<evidence type="ECO:0000256" key="2">
    <source>
        <dbReference type="ARBA" id="ARBA00005982"/>
    </source>
</evidence>
<evidence type="ECO:0000256" key="1">
    <source>
        <dbReference type="ARBA" id="ARBA00004141"/>
    </source>
</evidence>
<reference evidence="7" key="1">
    <citation type="journal article" date="2015" name="Nat. Plants">
        <title>Genome expansion of Arabis alpina linked with retrotransposition and reduced symmetric DNA methylation.</title>
        <authorList>
            <person name="Willing E.M."/>
            <person name="Rawat V."/>
            <person name="Mandakova T."/>
            <person name="Maumus F."/>
            <person name="James G.V."/>
            <person name="Nordstroem K.J."/>
            <person name="Becker C."/>
            <person name="Warthmann N."/>
            <person name="Chica C."/>
            <person name="Szarzynska B."/>
            <person name="Zytnicki M."/>
            <person name="Albani M.C."/>
            <person name="Kiefer C."/>
            <person name="Bergonzi S."/>
            <person name="Castaings L."/>
            <person name="Mateos J.L."/>
            <person name="Berns M.C."/>
            <person name="Bujdoso N."/>
            <person name="Piofczyk T."/>
            <person name="de Lorenzo L."/>
            <person name="Barrero-Sicilia C."/>
            <person name="Mateos I."/>
            <person name="Piednoel M."/>
            <person name="Hagmann J."/>
            <person name="Chen-Min-Tao R."/>
            <person name="Iglesias-Fernandez R."/>
            <person name="Schuster S.C."/>
            <person name="Alonso-Blanco C."/>
            <person name="Roudier F."/>
            <person name="Carbonero P."/>
            <person name="Paz-Ares J."/>
            <person name="Davis S.J."/>
            <person name="Pecinka A."/>
            <person name="Quesneville H."/>
            <person name="Colot V."/>
            <person name="Lysak M.A."/>
            <person name="Weigel D."/>
            <person name="Coupland G."/>
            <person name="Schneeberger K."/>
        </authorList>
    </citation>
    <scope>NUCLEOTIDE SEQUENCE [LARGE SCALE GENOMIC DNA]</scope>
    <source>
        <strain evidence="7">cv. Pajares</strain>
    </source>
</reference>
<dbReference type="Proteomes" id="UP000029120">
    <property type="component" value="Chromosome 2"/>
</dbReference>
<dbReference type="Gene3D" id="1.20.1250.20">
    <property type="entry name" value="MFS general substrate transporter like domains"/>
    <property type="match status" value="1"/>
</dbReference>
<dbReference type="Gramene" id="KFK41634">
    <property type="protein sequence ID" value="KFK41634"/>
    <property type="gene ID" value="AALP_AA2G153100"/>
</dbReference>
<evidence type="ECO:0000256" key="4">
    <source>
        <dbReference type="ARBA" id="ARBA00022989"/>
    </source>
</evidence>
<dbReference type="eggNOG" id="KOG1237">
    <property type="taxonomic scope" value="Eukaryota"/>
</dbReference>
<sequence>MAIAGDELGSTILPVTIEYSMDYQGKPAVRFSSGGWKSARIIISIGQGGYKSCIKIFGADQFDGNDPKEAKDKSSFFNWVMFGSCVSI</sequence>
<gene>
    <name evidence="6" type="ordered locus">AALP_Aa2g153100</name>
</gene>
<comment type="similarity">
    <text evidence="2">Belongs to the major facilitator superfamily. Proton-dependent oligopeptide transporter (POT/PTR) (TC 2.A.17) family.</text>
</comment>
<evidence type="ECO:0000313" key="7">
    <source>
        <dbReference type="Proteomes" id="UP000029120"/>
    </source>
</evidence>
<keyword evidence="4" id="KW-1133">Transmembrane helix</keyword>
<keyword evidence="7" id="KW-1185">Reference proteome</keyword>
<organism evidence="6 7">
    <name type="scientific">Arabis alpina</name>
    <name type="common">Alpine rock-cress</name>
    <dbReference type="NCBI Taxonomy" id="50452"/>
    <lineage>
        <taxon>Eukaryota</taxon>
        <taxon>Viridiplantae</taxon>
        <taxon>Streptophyta</taxon>
        <taxon>Embryophyta</taxon>
        <taxon>Tracheophyta</taxon>
        <taxon>Spermatophyta</taxon>
        <taxon>Magnoliopsida</taxon>
        <taxon>eudicotyledons</taxon>
        <taxon>Gunneridae</taxon>
        <taxon>Pentapetalae</taxon>
        <taxon>rosids</taxon>
        <taxon>malvids</taxon>
        <taxon>Brassicales</taxon>
        <taxon>Brassicaceae</taxon>
        <taxon>Arabideae</taxon>
        <taxon>Arabis</taxon>
    </lineage>
</organism>
<evidence type="ECO:0000313" key="6">
    <source>
        <dbReference type="EMBL" id="KFK41634.1"/>
    </source>
</evidence>
<dbReference type="AlphaFoldDB" id="A0A087HHN2"/>
<dbReference type="InterPro" id="IPR000109">
    <property type="entry name" value="POT_fam"/>
</dbReference>
<comment type="subcellular location">
    <subcellularLocation>
        <location evidence="1">Membrane</location>
        <topology evidence="1">Multi-pass membrane protein</topology>
    </subcellularLocation>
</comment>
<dbReference type="GO" id="GO:0022857">
    <property type="term" value="F:transmembrane transporter activity"/>
    <property type="evidence" value="ECO:0007669"/>
    <property type="project" value="InterPro"/>
</dbReference>
<evidence type="ECO:0000256" key="3">
    <source>
        <dbReference type="ARBA" id="ARBA00022692"/>
    </source>
</evidence>
<keyword evidence="3" id="KW-0812">Transmembrane</keyword>
<accession>A0A087HHN2</accession>